<dbReference type="InterPro" id="IPR011009">
    <property type="entry name" value="Kinase-like_dom_sf"/>
</dbReference>
<keyword evidence="6" id="KW-0472">Membrane</keyword>
<dbReference type="AlphaFoldDB" id="A0A0K1PUV1"/>
<evidence type="ECO:0000256" key="3">
    <source>
        <dbReference type="ARBA" id="ARBA00022777"/>
    </source>
</evidence>
<keyword evidence="3 8" id="KW-0418">Kinase</keyword>
<keyword evidence="2" id="KW-0547">Nucleotide-binding</keyword>
<organism evidence="8 9">
    <name type="scientific">Labilithrix luteola</name>
    <dbReference type="NCBI Taxonomy" id="1391654"/>
    <lineage>
        <taxon>Bacteria</taxon>
        <taxon>Pseudomonadati</taxon>
        <taxon>Myxococcota</taxon>
        <taxon>Polyangia</taxon>
        <taxon>Polyangiales</taxon>
        <taxon>Labilitrichaceae</taxon>
        <taxon>Labilithrix</taxon>
    </lineage>
</organism>
<proteinExistence type="predicted"/>
<keyword evidence="8" id="KW-0723">Serine/threonine-protein kinase</keyword>
<evidence type="ECO:0000256" key="4">
    <source>
        <dbReference type="ARBA" id="ARBA00022840"/>
    </source>
</evidence>
<dbReference type="GO" id="GO:0005524">
    <property type="term" value="F:ATP binding"/>
    <property type="evidence" value="ECO:0007669"/>
    <property type="project" value="UniProtKB-KW"/>
</dbReference>
<evidence type="ECO:0000259" key="7">
    <source>
        <dbReference type="PROSITE" id="PS50011"/>
    </source>
</evidence>
<gene>
    <name evidence="8" type="ORF">AKJ09_03820</name>
</gene>
<dbReference type="PROSITE" id="PS50011">
    <property type="entry name" value="PROTEIN_KINASE_DOM"/>
    <property type="match status" value="1"/>
</dbReference>
<dbReference type="Pfam" id="PF00069">
    <property type="entry name" value="Pkinase"/>
    <property type="match status" value="1"/>
</dbReference>
<evidence type="ECO:0000256" key="5">
    <source>
        <dbReference type="SAM" id="MobiDB-lite"/>
    </source>
</evidence>
<dbReference type="KEGG" id="llu:AKJ09_03820"/>
<feature type="domain" description="Protein kinase" evidence="7">
    <location>
        <begin position="25"/>
        <end position="304"/>
    </location>
</feature>
<dbReference type="PANTHER" id="PTHR43289">
    <property type="entry name" value="MITOGEN-ACTIVATED PROTEIN KINASE KINASE KINASE 20-RELATED"/>
    <property type="match status" value="1"/>
</dbReference>
<evidence type="ECO:0000256" key="2">
    <source>
        <dbReference type="ARBA" id="ARBA00022741"/>
    </source>
</evidence>
<dbReference type="SUPFAM" id="SSF56112">
    <property type="entry name" value="Protein kinase-like (PK-like)"/>
    <property type="match status" value="1"/>
</dbReference>
<evidence type="ECO:0000313" key="9">
    <source>
        <dbReference type="Proteomes" id="UP000064967"/>
    </source>
</evidence>
<feature type="compositionally biased region" description="Pro residues" evidence="5">
    <location>
        <begin position="342"/>
        <end position="352"/>
    </location>
</feature>
<dbReference type="STRING" id="1391654.AKJ09_03820"/>
<dbReference type="OrthoDB" id="9801841at2"/>
<dbReference type="Gene3D" id="3.30.200.20">
    <property type="entry name" value="Phosphorylase Kinase, domain 1"/>
    <property type="match status" value="1"/>
</dbReference>
<dbReference type="Gene3D" id="1.10.510.10">
    <property type="entry name" value="Transferase(Phosphotransferase) domain 1"/>
    <property type="match status" value="1"/>
</dbReference>
<evidence type="ECO:0000313" key="8">
    <source>
        <dbReference type="EMBL" id="AKU97156.1"/>
    </source>
</evidence>
<accession>A0A0K1PUV1</accession>
<keyword evidence="4" id="KW-0067">ATP-binding</keyword>
<dbReference type="InterPro" id="IPR000719">
    <property type="entry name" value="Prot_kinase_dom"/>
</dbReference>
<dbReference type="Proteomes" id="UP000064967">
    <property type="component" value="Chromosome"/>
</dbReference>
<keyword evidence="1" id="KW-0808">Transferase</keyword>
<keyword evidence="6" id="KW-0812">Transmembrane</keyword>
<evidence type="ECO:0000256" key="6">
    <source>
        <dbReference type="SAM" id="Phobius"/>
    </source>
</evidence>
<evidence type="ECO:0000256" key="1">
    <source>
        <dbReference type="ARBA" id="ARBA00022679"/>
    </source>
</evidence>
<feature type="transmembrane region" description="Helical" evidence="6">
    <location>
        <begin position="381"/>
        <end position="402"/>
    </location>
</feature>
<protein>
    <submittedName>
        <fullName evidence="8">Serine/threonine protein kinase</fullName>
    </submittedName>
</protein>
<dbReference type="GO" id="GO:0004674">
    <property type="term" value="F:protein serine/threonine kinase activity"/>
    <property type="evidence" value="ECO:0007669"/>
    <property type="project" value="UniProtKB-KW"/>
</dbReference>
<dbReference type="RefSeq" id="WP_146648338.1">
    <property type="nucleotide sequence ID" value="NZ_CP012333.1"/>
</dbReference>
<dbReference type="SMART" id="SM00220">
    <property type="entry name" value="S_TKc"/>
    <property type="match status" value="1"/>
</dbReference>
<sequence length="404" mass="42944">MAVSFARQLEAVQPLQSGTTLCDRWRIGLRIGGGAATTIYSATNSLNGRVALEVLDAPISQRVDLRQRFVEAGLIANTVKHPAIARVIEDGATPEGVPFVVLDLREGESLEPYRLRAGGRLPVEEVVDLFMQLLAGLEAAHAKGIFHGAIAAPSLFVEGDGRLRILDYGFAASLVETKPSERNDLHGAAETAYLLVTGQVFVRGTSRPLEAVAPQVPAEVAAIIDAALMDLGNDPRIQASMMRKALDLVRPRQGLRRSQRPLAPDDQTLEVNVVDTLMANTLILEEDVTVDARGPEATRPQPALDAKRLNEVVLADESSPASPTPPPSSVKRAVALATTTPSSPPPAAPRPPRISYGPTISSADMIHTGAFDAQGRRKSRAGTFVVLMILVAIAGVVGLTLASR</sequence>
<feature type="region of interest" description="Disordered" evidence="5">
    <location>
        <begin position="315"/>
        <end position="359"/>
    </location>
</feature>
<name>A0A0K1PUV1_9BACT</name>
<keyword evidence="9" id="KW-1185">Reference proteome</keyword>
<dbReference type="EMBL" id="CP012333">
    <property type="protein sequence ID" value="AKU97156.1"/>
    <property type="molecule type" value="Genomic_DNA"/>
</dbReference>
<reference evidence="8 9" key="1">
    <citation type="submission" date="2015-08" db="EMBL/GenBank/DDBJ databases">
        <authorList>
            <person name="Babu N.S."/>
            <person name="Beckwith C.J."/>
            <person name="Beseler K.G."/>
            <person name="Brison A."/>
            <person name="Carone J.V."/>
            <person name="Caskin T.P."/>
            <person name="Diamond M."/>
            <person name="Durham M.E."/>
            <person name="Foxe J.M."/>
            <person name="Go M."/>
            <person name="Henderson B.A."/>
            <person name="Jones I.B."/>
            <person name="McGettigan J.A."/>
            <person name="Micheletti S.J."/>
            <person name="Nasrallah M.E."/>
            <person name="Ortiz D."/>
            <person name="Piller C.R."/>
            <person name="Privatt S.R."/>
            <person name="Schneider S.L."/>
            <person name="Sharp S."/>
            <person name="Smith T.C."/>
            <person name="Stanton J.D."/>
            <person name="Ullery H.E."/>
            <person name="Wilson R.J."/>
            <person name="Serrano M.G."/>
            <person name="Buck G."/>
            <person name="Lee V."/>
            <person name="Wang Y."/>
            <person name="Carvalho R."/>
            <person name="Voegtly L."/>
            <person name="Shi R."/>
            <person name="Duckworth R."/>
            <person name="Johnson A."/>
            <person name="Loviza R."/>
            <person name="Walstead R."/>
            <person name="Shah Z."/>
            <person name="Kiflezghi M."/>
            <person name="Wade K."/>
            <person name="Ball S.L."/>
            <person name="Bradley K.W."/>
            <person name="Asai D.J."/>
            <person name="Bowman C.A."/>
            <person name="Russell D.A."/>
            <person name="Pope W.H."/>
            <person name="Jacobs-Sera D."/>
            <person name="Hendrix R.W."/>
            <person name="Hatfull G.F."/>
        </authorList>
    </citation>
    <scope>NUCLEOTIDE SEQUENCE [LARGE SCALE GENOMIC DNA]</scope>
    <source>
        <strain evidence="8 9">DSM 27648</strain>
    </source>
</reference>
<keyword evidence="6" id="KW-1133">Transmembrane helix</keyword>
<dbReference type="PANTHER" id="PTHR43289:SF6">
    <property type="entry name" value="SERINE_THREONINE-PROTEIN KINASE NEKL-3"/>
    <property type="match status" value="1"/>
</dbReference>